<organism evidence="3 4">
    <name type="scientific">Streptomyces camelliae</name>
    <dbReference type="NCBI Taxonomy" id="3004093"/>
    <lineage>
        <taxon>Bacteria</taxon>
        <taxon>Bacillati</taxon>
        <taxon>Actinomycetota</taxon>
        <taxon>Actinomycetes</taxon>
        <taxon>Kitasatosporales</taxon>
        <taxon>Streptomycetaceae</taxon>
        <taxon>Streptomyces</taxon>
    </lineage>
</organism>
<proteinExistence type="predicted"/>
<dbReference type="Proteomes" id="UP001212326">
    <property type="component" value="Chromosome"/>
</dbReference>
<feature type="domain" description="MmyB-like transcription regulator ligand binding" evidence="2">
    <location>
        <begin position="27"/>
        <end position="83"/>
    </location>
</feature>
<feature type="compositionally biased region" description="Low complexity" evidence="1">
    <location>
        <begin position="1"/>
        <end position="11"/>
    </location>
</feature>
<name>A0ABY7PIK5_9ACTN</name>
<feature type="region of interest" description="Disordered" evidence="1">
    <location>
        <begin position="83"/>
        <end position="195"/>
    </location>
</feature>
<reference evidence="3 4" key="1">
    <citation type="submission" date="2022-12" db="EMBL/GenBank/DDBJ databases">
        <authorList>
            <person name="Mo P."/>
        </authorList>
    </citation>
    <scope>NUCLEOTIDE SEQUENCE [LARGE SCALE GENOMIC DNA]</scope>
    <source>
        <strain evidence="3 4">HUAS 2-6</strain>
    </source>
</reference>
<keyword evidence="4" id="KW-1185">Reference proteome</keyword>
<sequence>MDPPDGTRLTGLGRGRSPRRLAGAPERELRRDWEDLTEEGVGALGSEAGVTADDPRLRDLVGELSLRSERFRSQWARHEVRPRLWARHEVRPRRGRTSHLTPHRPATSTCTPPSSPWTAPTDSPSSSFSRTRQPQRRTPGHPRQPQPQRARARRRPGACGGPVAHRGTDRRTAGAERVVARRPGRTRAGPGPAATGAVAVAVAARIG</sequence>
<dbReference type="RefSeq" id="WP_270085506.1">
    <property type="nucleotide sequence ID" value="NZ_CP115300.1"/>
</dbReference>
<feature type="compositionally biased region" description="Low complexity" evidence="1">
    <location>
        <begin position="186"/>
        <end position="195"/>
    </location>
</feature>
<feature type="region of interest" description="Disordered" evidence="1">
    <location>
        <begin position="1"/>
        <end position="33"/>
    </location>
</feature>
<dbReference type="Pfam" id="PF17765">
    <property type="entry name" value="MLTR_LBD"/>
    <property type="match status" value="1"/>
</dbReference>
<dbReference type="EMBL" id="CP115300">
    <property type="protein sequence ID" value="WBO68253.1"/>
    <property type="molecule type" value="Genomic_DNA"/>
</dbReference>
<evidence type="ECO:0000259" key="2">
    <source>
        <dbReference type="Pfam" id="PF17765"/>
    </source>
</evidence>
<evidence type="ECO:0000256" key="1">
    <source>
        <dbReference type="SAM" id="MobiDB-lite"/>
    </source>
</evidence>
<evidence type="ECO:0000313" key="3">
    <source>
        <dbReference type="EMBL" id="WBO68253.1"/>
    </source>
</evidence>
<feature type="compositionally biased region" description="Low complexity" evidence="1">
    <location>
        <begin position="105"/>
        <end position="132"/>
    </location>
</feature>
<dbReference type="Gene3D" id="3.30.450.180">
    <property type="match status" value="1"/>
</dbReference>
<gene>
    <name evidence="3" type="ORF">O1G22_38290</name>
</gene>
<accession>A0ABY7PIK5</accession>
<evidence type="ECO:0000313" key="4">
    <source>
        <dbReference type="Proteomes" id="UP001212326"/>
    </source>
</evidence>
<dbReference type="InterPro" id="IPR041413">
    <property type="entry name" value="MLTR_LBD"/>
</dbReference>
<protein>
    <recommendedName>
        <fullName evidence="2">MmyB-like transcription regulator ligand binding domain-containing protein</fullName>
    </recommendedName>
</protein>